<feature type="compositionally biased region" description="Basic and acidic residues" evidence="1">
    <location>
        <begin position="290"/>
        <end position="313"/>
    </location>
</feature>
<name>A0A427XWD2_9TREE</name>
<protein>
    <recommendedName>
        <fullName evidence="4">Phytanoyl-CoA dioxygenase</fullName>
    </recommendedName>
</protein>
<sequence>MTKPQFLVDLERDGFVVVPNVIPEDACKEFQEEALTWLEKFPNGFKRDDRSTWTSEHLPYGVTGGLYNRYSVNHEDFVWKIRAQPKILEVFEQIWNTDDLIASFDGMNTSLPINKETGRTDIEPTQAWPHMDQNPRQVDHFQLYQGIANMAPNGPQDGGLCVLKGSHLLHQEQFDSIGGFRPEQDAGVNENSYKYKPEDFDWFVKKGCESVKVCANEGDLILWDSRTIHWNASPVGTQTRFASYVCYCPRSLMSEKDLQTKVDVFNKRKGTTHWPQQNRIPVERQNYPEAKARRPDGSLDPNDRDRPFVEPKETPEVLRLVGIRA</sequence>
<dbReference type="AlphaFoldDB" id="A0A427XWD2"/>
<reference evidence="2 3" key="1">
    <citation type="submission" date="2018-11" db="EMBL/GenBank/DDBJ databases">
        <title>Genome sequence of Apiotrichum porosum DSM 27194.</title>
        <authorList>
            <person name="Aliyu H."/>
            <person name="Gorte O."/>
            <person name="Ochsenreither K."/>
        </authorList>
    </citation>
    <scope>NUCLEOTIDE SEQUENCE [LARGE SCALE GENOMIC DNA]</scope>
    <source>
        <strain evidence="2 3">DSM 27194</strain>
    </source>
</reference>
<organism evidence="2 3">
    <name type="scientific">Apiotrichum porosum</name>
    <dbReference type="NCBI Taxonomy" id="105984"/>
    <lineage>
        <taxon>Eukaryota</taxon>
        <taxon>Fungi</taxon>
        <taxon>Dikarya</taxon>
        <taxon>Basidiomycota</taxon>
        <taxon>Agaricomycotina</taxon>
        <taxon>Tremellomycetes</taxon>
        <taxon>Trichosporonales</taxon>
        <taxon>Trichosporonaceae</taxon>
        <taxon>Apiotrichum</taxon>
    </lineage>
</organism>
<comment type="caution">
    <text evidence="2">The sequence shown here is derived from an EMBL/GenBank/DDBJ whole genome shotgun (WGS) entry which is preliminary data.</text>
</comment>
<evidence type="ECO:0000256" key="1">
    <source>
        <dbReference type="SAM" id="MobiDB-lite"/>
    </source>
</evidence>
<dbReference type="RefSeq" id="XP_028477131.1">
    <property type="nucleotide sequence ID" value="XM_028622239.1"/>
</dbReference>
<dbReference type="PANTHER" id="PTHR31630:SF6">
    <property type="entry name" value="PHYTANOYL-COA DIOXYGENASE-RELATED"/>
    <property type="match status" value="1"/>
</dbReference>
<dbReference type="SUPFAM" id="SSF51197">
    <property type="entry name" value="Clavaminate synthase-like"/>
    <property type="match status" value="1"/>
</dbReference>
<keyword evidence="3" id="KW-1185">Reference proteome</keyword>
<dbReference type="EMBL" id="RSCE01000004">
    <property type="protein sequence ID" value="RSH83179.1"/>
    <property type="molecule type" value="Genomic_DNA"/>
</dbReference>
<evidence type="ECO:0008006" key="4">
    <source>
        <dbReference type="Google" id="ProtNLM"/>
    </source>
</evidence>
<dbReference type="PANTHER" id="PTHR31630">
    <property type="entry name" value="PHYTANOYL-COA DIOXYGENASE-RELATED-RELATED"/>
    <property type="match status" value="1"/>
</dbReference>
<proteinExistence type="predicted"/>
<feature type="region of interest" description="Disordered" evidence="1">
    <location>
        <begin position="269"/>
        <end position="313"/>
    </location>
</feature>
<dbReference type="InterPro" id="IPR008775">
    <property type="entry name" value="Phytyl_CoA_dOase-like"/>
</dbReference>
<dbReference type="Gene3D" id="2.60.120.620">
    <property type="entry name" value="q2cbj1_9rhob like domain"/>
    <property type="match status" value="1"/>
</dbReference>
<dbReference type="Proteomes" id="UP000279236">
    <property type="component" value="Unassembled WGS sequence"/>
</dbReference>
<dbReference type="GeneID" id="39591382"/>
<evidence type="ECO:0000313" key="2">
    <source>
        <dbReference type="EMBL" id="RSH83179.1"/>
    </source>
</evidence>
<accession>A0A427XWD2</accession>
<dbReference type="OrthoDB" id="445007at2759"/>
<dbReference type="Pfam" id="PF05721">
    <property type="entry name" value="PhyH"/>
    <property type="match status" value="1"/>
</dbReference>
<gene>
    <name evidence="2" type="ORF">EHS24_006839</name>
</gene>
<evidence type="ECO:0000313" key="3">
    <source>
        <dbReference type="Proteomes" id="UP000279236"/>
    </source>
</evidence>